<evidence type="ECO:0000313" key="2">
    <source>
        <dbReference type="EMBL" id="KAK8109705.1"/>
    </source>
</evidence>
<keyword evidence="3" id="KW-1185">Reference proteome</keyword>
<dbReference type="Proteomes" id="UP001392437">
    <property type="component" value="Unassembled WGS sequence"/>
</dbReference>
<evidence type="ECO:0000313" key="3">
    <source>
        <dbReference type="Proteomes" id="UP001392437"/>
    </source>
</evidence>
<gene>
    <name evidence="2" type="ORF">PG999_007842</name>
</gene>
<proteinExistence type="predicted"/>
<dbReference type="EMBL" id="JAQQWP010000007">
    <property type="protein sequence ID" value="KAK8109705.1"/>
    <property type="molecule type" value="Genomic_DNA"/>
</dbReference>
<protein>
    <submittedName>
        <fullName evidence="2">Uncharacterized protein</fullName>
    </submittedName>
</protein>
<dbReference type="AlphaFoldDB" id="A0AAW0QVM9"/>
<feature type="compositionally biased region" description="Polar residues" evidence="1">
    <location>
        <begin position="18"/>
        <end position="27"/>
    </location>
</feature>
<feature type="region of interest" description="Disordered" evidence="1">
    <location>
        <begin position="18"/>
        <end position="37"/>
    </location>
</feature>
<evidence type="ECO:0000256" key="1">
    <source>
        <dbReference type="SAM" id="MobiDB-lite"/>
    </source>
</evidence>
<accession>A0AAW0QVM9</accession>
<comment type="caution">
    <text evidence="2">The sequence shown here is derived from an EMBL/GenBank/DDBJ whole genome shotgun (WGS) entry which is preliminary data.</text>
</comment>
<name>A0AAW0QVM9_9PEZI</name>
<sequence>MLRCYRIFVTTATVASNRSASISSAETTPPEDPSQLERELRVPCRHAPAIRLQRDARGVVVLAKVGAGVARGRDPLGQLPGFRDLARDEVSPLPRQAVVEGAPLVAEAALARGQGRAFVFDGARGAGVDADEIGAVGVGADDDEDEGLLPFRLCSNYVSGSHMMAARVLSRGSAVPSAYCCRISKYVSTKK</sequence>
<organism evidence="2 3">
    <name type="scientific">Apiospora kogelbergensis</name>
    <dbReference type="NCBI Taxonomy" id="1337665"/>
    <lineage>
        <taxon>Eukaryota</taxon>
        <taxon>Fungi</taxon>
        <taxon>Dikarya</taxon>
        <taxon>Ascomycota</taxon>
        <taxon>Pezizomycotina</taxon>
        <taxon>Sordariomycetes</taxon>
        <taxon>Xylariomycetidae</taxon>
        <taxon>Amphisphaeriales</taxon>
        <taxon>Apiosporaceae</taxon>
        <taxon>Apiospora</taxon>
    </lineage>
</organism>
<reference evidence="2 3" key="1">
    <citation type="submission" date="2023-01" db="EMBL/GenBank/DDBJ databases">
        <title>Analysis of 21 Apiospora genomes using comparative genomics revels a genus with tremendous synthesis potential of carbohydrate active enzymes and secondary metabolites.</title>
        <authorList>
            <person name="Sorensen T."/>
        </authorList>
    </citation>
    <scope>NUCLEOTIDE SEQUENCE [LARGE SCALE GENOMIC DNA]</scope>
    <source>
        <strain evidence="2 3">CBS 117206</strain>
    </source>
</reference>